<evidence type="ECO:0000259" key="1">
    <source>
        <dbReference type="PROSITE" id="PS51502"/>
    </source>
</evidence>
<proteinExistence type="predicted"/>
<name>A0A9P8CAM4_9HELO</name>
<comment type="caution">
    <text evidence="2">The sequence shown here is derived from an EMBL/GenBank/DDBJ whole genome shotgun (WGS) entry which is preliminary data.</text>
</comment>
<dbReference type="AlphaFoldDB" id="A0A9P8CAM4"/>
<gene>
    <name evidence="2" type="ORF">BJ875DRAFT_365186</name>
</gene>
<sequence length="114" mass="12801">MGRGLINIRGGQTCKRMLELELKDKAAGQWSKEPYIRRIVGGRDDSRVDLQKGMTYAFVLEFESEADRAYCLEGDPVVRAFRESVEDLVGEIQVLEFQPGDWGVRMGNARGGGF</sequence>
<evidence type="ECO:0000313" key="3">
    <source>
        <dbReference type="Proteomes" id="UP000824998"/>
    </source>
</evidence>
<evidence type="ECO:0000313" key="2">
    <source>
        <dbReference type="EMBL" id="KAG9239655.1"/>
    </source>
</evidence>
<dbReference type="SUPFAM" id="SSF54909">
    <property type="entry name" value="Dimeric alpha+beta barrel"/>
    <property type="match status" value="1"/>
</dbReference>
<dbReference type="InterPro" id="IPR011008">
    <property type="entry name" value="Dimeric_a/b-barrel"/>
</dbReference>
<reference evidence="2" key="1">
    <citation type="journal article" date="2021" name="IMA Fungus">
        <title>Genomic characterization of three marine fungi, including Emericellopsis atlantica sp. nov. with signatures of a generalist lifestyle and marine biomass degradation.</title>
        <authorList>
            <person name="Hagestad O.C."/>
            <person name="Hou L."/>
            <person name="Andersen J.H."/>
            <person name="Hansen E.H."/>
            <person name="Altermark B."/>
            <person name="Li C."/>
            <person name="Kuhnert E."/>
            <person name="Cox R.J."/>
            <person name="Crous P.W."/>
            <person name="Spatafora J.W."/>
            <person name="Lail K."/>
            <person name="Amirebrahimi M."/>
            <person name="Lipzen A."/>
            <person name="Pangilinan J."/>
            <person name="Andreopoulos W."/>
            <person name="Hayes R.D."/>
            <person name="Ng V."/>
            <person name="Grigoriev I.V."/>
            <person name="Jackson S.A."/>
            <person name="Sutton T.D.S."/>
            <person name="Dobson A.D.W."/>
            <person name="Rama T."/>
        </authorList>
    </citation>
    <scope>NUCLEOTIDE SEQUENCE</scope>
    <source>
        <strain evidence="2">TRa018bII</strain>
    </source>
</reference>
<dbReference type="PROSITE" id="PS51502">
    <property type="entry name" value="S_R_A_B_BARREL"/>
    <property type="match status" value="1"/>
</dbReference>
<accession>A0A9P8CAM4</accession>
<keyword evidence="3" id="KW-1185">Reference proteome</keyword>
<dbReference type="OrthoDB" id="1601230at2759"/>
<dbReference type="Pfam" id="PF07876">
    <property type="entry name" value="Dabb"/>
    <property type="match status" value="1"/>
</dbReference>
<feature type="domain" description="Stress-response A/B barrel" evidence="1">
    <location>
        <begin position="1"/>
        <end position="97"/>
    </location>
</feature>
<dbReference type="Proteomes" id="UP000824998">
    <property type="component" value="Unassembled WGS sequence"/>
</dbReference>
<dbReference type="InterPro" id="IPR013097">
    <property type="entry name" value="Dabb"/>
</dbReference>
<organism evidence="2 3">
    <name type="scientific">Amylocarpus encephaloides</name>
    <dbReference type="NCBI Taxonomy" id="45428"/>
    <lineage>
        <taxon>Eukaryota</taxon>
        <taxon>Fungi</taxon>
        <taxon>Dikarya</taxon>
        <taxon>Ascomycota</taxon>
        <taxon>Pezizomycotina</taxon>
        <taxon>Leotiomycetes</taxon>
        <taxon>Helotiales</taxon>
        <taxon>Helotiales incertae sedis</taxon>
        <taxon>Amylocarpus</taxon>
    </lineage>
</organism>
<protein>
    <recommendedName>
        <fullName evidence="1">Stress-response A/B barrel domain-containing protein</fullName>
    </recommendedName>
</protein>
<dbReference type="Gene3D" id="3.30.70.100">
    <property type="match status" value="1"/>
</dbReference>
<dbReference type="EMBL" id="MU251357">
    <property type="protein sequence ID" value="KAG9239655.1"/>
    <property type="molecule type" value="Genomic_DNA"/>
</dbReference>